<dbReference type="InterPro" id="IPR050260">
    <property type="entry name" value="FAD-bd_OxRdtase"/>
</dbReference>
<comment type="similarity">
    <text evidence="2">Belongs to the class-I pyridine nucleotide-disulfide oxidoreductase family. PYROXD1 subfamily.</text>
</comment>
<protein>
    <recommendedName>
        <fullName evidence="3">Pyridine nucleotide-disulfide oxidoreductase domain-containing protein 1</fullName>
    </recommendedName>
</protein>
<organism evidence="7 8">
    <name type="scientific">Steinernema hermaphroditum</name>
    <dbReference type="NCBI Taxonomy" id="289476"/>
    <lineage>
        <taxon>Eukaryota</taxon>
        <taxon>Metazoa</taxon>
        <taxon>Ecdysozoa</taxon>
        <taxon>Nematoda</taxon>
        <taxon>Chromadorea</taxon>
        <taxon>Rhabditida</taxon>
        <taxon>Tylenchina</taxon>
        <taxon>Panagrolaimomorpha</taxon>
        <taxon>Strongyloidoidea</taxon>
        <taxon>Steinernematidae</taxon>
        <taxon>Steinernema</taxon>
    </lineage>
</organism>
<dbReference type="SUPFAM" id="SSF51905">
    <property type="entry name" value="FAD/NAD(P)-binding domain"/>
    <property type="match status" value="2"/>
</dbReference>
<evidence type="ECO:0000256" key="4">
    <source>
        <dbReference type="ARBA" id="ARBA00022630"/>
    </source>
</evidence>
<evidence type="ECO:0000256" key="5">
    <source>
        <dbReference type="ARBA" id="ARBA00022827"/>
    </source>
</evidence>
<dbReference type="AlphaFoldDB" id="A0AA39MBY0"/>
<feature type="domain" description="FAD/NAD(P)-binding" evidence="6">
    <location>
        <begin position="8"/>
        <end position="191"/>
    </location>
</feature>
<evidence type="ECO:0000313" key="8">
    <source>
        <dbReference type="Proteomes" id="UP001175271"/>
    </source>
</evidence>
<dbReference type="Gene3D" id="3.50.50.60">
    <property type="entry name" value="FAD/NAD(P)-binding domain"/>
    <property type="match status" value="3"/>
</dbReference>
<dbReference type="InterPro" id="IPR023753">
    <property type="entry name" value="FAD/NAD-binding_dom"/>
</dbReference>
<dbReference type="Gene3D" id="3.30.390.30">
    <property type="match status" value="1"/>
</dbReference>
<dbReference type="Pfam" id="PF07992">
    <property type="entry name" value="Pyr_redox_2"/>
    <property type="match status" value="2"/>
</dbReference>
<dbReference type="PRINTS" id="PR00368">
    <property type="entry name" value="FADPNR"/>
</dbReference>
<name>A0AA39MBY0_9BILA</name>
<sequence>MASKSPPIVVVGGGVAGVCCVEELRCHDEETPVVLVSGSSGYLKKSTTAVRYGEITEEIVVSEQEPEAFAKEGIDVRMNDVVQWIPNEKRLKLDNGDELLYSKLCICTGASAKKSFESEHVLTLRDTETIEALKKKLETARRVLILGNGGIATELVFELTDVEVVWAIRHSTISATYFDEAAAKFFASRLTSGRDPKDTKKEARRERYVVAPSTSAEGKKSSGCALGPYWLRNLVHDKEASGSGRRISVIENVEGDEISETRPADAEDQNAWNVWVKLSNGDWIGTDLVVQATGVDPNTTLWRQCEELKLAEDGGIAVDDHMQTSILDVYAAGDVCTPTWEKSPQWMQMRLWTQARQMGMYAARCIAIGELHLDICFEVFSHVTTYFGYKVIFLGDFNGVHLDGPTALLRITPDVEFIKVLVKDGRIQGAVLVGETDLEETIENLILNQTDISQVEDSQCRKDNGVSVIVHPKASSSVMQIHWEKRMIVIEFNPSPIADVINVNLNV</sequence>
<feature type="domain" description="FAD/NAD(P)-binding" evidence="6">
    <location>
        <begin position="265"/>
        <end position="359"/>
    </location>
</feature>
<evidence type="ECO:0000256" key="3">
    <source>
        <dbReference type="ARBA" id="ARBA00018240"/>
    </source>
</evidence>
<dbReference type="GO" id="GO:0016491">
    <property type="term" value="F:oxidoreductase activity"/>
    <property type="evidence" value="ECO:0007669"/>
    <property type="project" value="InterPro"/>
</dbReference>
<evidence type="ECO:0000313" key="7">
    <source>
        <dbReference type="EMBL" id="KAK0428044.1"/>
    </source>
</evidence>
<accession>A0AA39MBY0</accession>
<dbReference type="EMBL" id="JAUCMV010000001">
    <property type="protein sequence ID" value="KAK0428044.1"/>
    <property type="molecule type" value="Genomic_DNA"/>
</dbReference>
<dbReference type="InterPro" id="IPR036188">
    <property type="entry name" value="FAD/NAD-bd_sf"/>
</dbReference>
<gene>
    <name evidence="7" type="ORF">QR680_010564</name>
</gene>
<proteinExistence type="inferred from homology"/>
<keyword evidence="4" id="KW-0285">Flavoprotein</keyword>
<keyword evidence="8" id="KW-1185">Reference proteome</keyword>
<evidence type="ECO:0000256" key="2">
    <source>
        <dbReference type="ARBA" id="ARBA00008147"/>
    </source>
</evidence>
<comment type="caution">
    <text evidence="7">The sequence shown here is derived from an EMBL/GenBank/DDBJ whole genome shotgun (WGS) entry which is preliminary data.</text>
</comment>
<dbReference type="PANTHER" id="PTHR43429">
    <property type="entry name" value="PYRIDINE NUCLEOTIDE-DISULFIDE OXIDOREDUCTASE DOMAIN-CONTAINING"/>
    <property type="match status" value="1"/>
</dbReference>
<dbReference type="InterPro" id="IPR016156">
    <property type="entry name" value="FAD/NAD-linked_Rdtase_dimer_sf"/>
</dbReference>
<dbReference type="Proteomes" id="UP001175271">
    <property type="component" value="Unassembled WGS sequence"/>
</dbReference>
<dbReference type="PANTHER" id="PTHR43429:SF2">
    <property type="entry name" value="PYRIDINE NUCLEOTIDE-DISULFIDE OXIDOREDUCTASE DOMAIN-CONTAINING PROTEIN 1"/>
    <property type="match status" value="1"/>
</dbReference>
<reference evidence="7" key="1">
    <citation type="submission" date="2023-06" db="EMBL/GenBank/DDBJ databases">
        <title>Genomic analysis of the entomopathogenic nematode Steinernema hermaphroditum.</title>
        <authorList>
            <person name="Schwarz E.M."/>
            <person name="Heppert J.K."/>
            <person name="Baniya A."/>
            <person name="Schwartz H.T."/>
            <person name="Tan C.-H."/>
            <person name="Antoshechkin I."/>
            <person name="Sternberg P.W."/>
            <person name="Goodrich-Blair H."/>
            <person name="Dillman A.R."/>
        </authorList>
    </citation>
    <scope>NUCLEOTIDE SEQUENCE</scope>
    <source>
        <strain evidence="7">PS9179</strain>
        <tissue evidence="7">Whole animal</tissue>
    </source>
</reference>
<keyword evidence="5" id="KW-0274">FAD</keyword>
<evidence type="ECO:0000256" key="1">
    <source>
        <dbReference type="ARBA" id="ARBA00001974"/>
    </source>
</evidence>
<comment type="cofactor">
    <cofactor evidence="1">
        <name>FAD</name>
        <dbReference type="ChEBI" id="CHEBI:57692"/>
    </cofactor>
</comment>
<evidence type="ECO:0000259" key="6">
    <source>
        <dbReference type="Pfam" id="PF07992"/>
    </source>
</evidence>